<dbReference type="InterPro" id="IPR000195">
    <property type="entry name" value="Rab-GAP-TBC_dom"/>
</dbReference>
<dbReference type="EMBL" id="JAIQCJ010000857">
    <property type="protein sequence ID" value="KAJ8794351.1"/>
    <property type="molecule type" value="Genomic_DNA"/>
</dbReference>
<feature type="region of interest" description="Disordered" evidence="1">
    <location>
        <begin position="222"/>
        <end position="252"/>
    </location>
</feature>
<gene>
    <name evidence="3" type="ORF">J1605_019013</name>
</gene>
<feature type="region of interest" description="Disordered" evidence="1">
    <location>
        <begin position="1"/>
        <end position="46"/>
    </location>
</feature>
<evidence type="ECO:0000313" key="4">
    <source>
        <dbReference type="Proteomes" id="UP001159641"/>
    </source>
</evidence>
<dbReference type="SUPFAM" id="SSF47923">
    <property type="entry name" value="Ypt/Rab-GAP domain of gyp1p"/>
    <property type="match status" value="1"/>
</dbReference>
<accession>A0AB34HNJ2</accession>
<dbReference type="Proteomes" id="UP001159641">
    <property type="component" value="Unassembled WGS sequence"/>
</dbReference>
<reference evidence="3 4" key="1">
    <citation type="submission" date="2022-11" db="EMBL/GenBank/DDBJ databases">
        <title>Whole genome sequence of Eschrichtius robustus ER-17-0199.</title>
        <authorList>
            <person name="Bruniche-Olsen A."/>
            <person name="Black A.N."/>
            <person name="Fields C.J."/>
            <person name="Walden K."/>
            <person name="Dewoody J.A."/>
        </authorList>
    </citation>
    <scope>NUCLEOTIDE SEQUENCE [LARGE SCALE GENOMIC DNA]</scope>
    <source>
        <strain evidence="3">ER-17-0199</strain>
        <tissue evidence="3">Blubber</tissue>
    </source>
</reference>
<sequence>MTPALLRRNWPLTPAMNPTEGSHEHRSAAARPLRATRGPEPSSRRGSLVFVVSKSGGAQGHPPFKVRPQLGLPGPGHAGHRLPACPASPPWGISALLCVFSCHLLSASSPQNSHLHLISPYASPALSNSFHHLQLFEQDSSHVVSRFLQDSYCTTFTGFSRVTNLFRGDLQPHLDGASSEPLPASEYAPHLGCSWEGSARERKTHVRKKTDEDFHLKLPWKSVRPGQGRRNSPPHEYRSLMARDESESRSHRTNKFFEGRENPGLGLLNDILLPDCLYHDELGYVQGRSDLLFPIRYGSQDEVDAFLCFWGVTEFVLRNSEEIMKRQLLLLLKVLDPPL</sequence>
<evidence type="ECO:0000259" key="2">
    <source>
        <dbReference type="PROSITE" id="PS50086"/>
    </source>
</evidence>
<organism evidence="3 4">
    <name type="scientific">Eschrichtius robustus</name>
    <name type="common">California gray whale</name>
    <name type="synonym">Eschrichtius gibbosus</name>
    <dbReference type="NCBI Taxonomy" id="9764"/>
    <lineage>
        <taxon>Eukaryota</taxon>
        <taxon>Metazoa</taxon>
        <taxon>Chordata</taxon>
        <taxon>Craniata</taxon>
        <taxon>Vertebrata</taxon>
        <taxon>Euteleostomi</taxon>
        <taxon>Mammalia</taxon>
        <taxon>Eutheria</taxon>
        <taxon>Laurasiatheria</taxon>
        <taxon>Artiodactyla</taxon>
        <taxon>Whippomorpha</taxon>
        <taxon>Cetacea</taxon>
        <taxon>Mysticeti</taxon>
        <taxon>Eschrichtiidae</taxon>
        <taxon>Eschrichtius</taxon>
    </lineage>
</organism>
<protein>
    <recommendedName>
        <fullName evidence="2">Rab-GAP TBC domain-containing protein</fullName>
    </recommendedName>
</protein>
<feature type="compositionally biased region" description="Basic and acidic residues" evidence="1">
    <location>
        <begin position="233"/>
        <end position="252"/>
    </location>
</feature>
<evidence type="ECO:0000256" key="1">
    <source>
        <dbReference type="SAM" id="MobiDB-lite"/>
    </source>
</evidence>
<dbReference type="InterPro" id="IPR035969">
    <property type="entry name" value="Rab-GAP_TBC_sf"/>
</dbReference>
<dbReference type="Gene3D" id="1.10.8.270">
    <property type="entry name" value="putative rabgap domain of human tbc1 domain family member 14 like domains"/>
    <property type="match status" value="1"/>
</dbReference>
<keyword evidence="4" id="KW-1185">Reference proteome</keyword>
<name>A0AB34HNJ2_ESCRO</name>
<dbReference type="AlphaFoldDB" id="A0AB34HNJ2"/>
<dbReference type="PROSITE" id="PS50086">
    <property type="entry name" value="TBC_RABGAP"/>
    <property type="match status" value="1"/>
</dbReference>
<proteinExistence type="predicted"/>
<dbReference type="Pfam" id="PF00566">
    <property type="entry name" value="RabGAP-TBC"/>
    <property type="match status" value="1"/>
</dbReference>
<comment type="caution">
    <text evidence="3">The sequence shown here is derived from an EMBL/GenBank/DDBJ whole genome shotgun (WGS) entry which is preliminary data.</text>
</comment>
<feature type="domain" description="Rab-GAP TBC" evidence="2">
    <location>
        <begin position="210"/>
        <end position="339"/>
    </location>
</feature>
<evidence type="ECO:0000313" key="3">
    <source>
        <dbReference type="EMBL" id="KAJ8794351.1"/>
    </source>
</evidence>